<dbReference type="Pfam" id="PF04542">
    <property type="entry name" value="Sigma70_r2"/>
    <property type="match status" value="1"/>
</dbReference>
<dbReference type="PANTHER" id="PTHR43133:SF46">
    <property type="entry name" value="RNA POLYMERASE SIGMA-70 FACTOR ECF SUBFAMILY"/>
    <property type="match status" value="1"/>
</dbReference>
<comment type="similarity">
    <text evidence="1">Belongs to the sigma-70 factor family. ECF subfamily.</text>
</comment>
<dbReference type="InterPro" id="IPR013249">
    <property type="entry name" value="RNA_pol_sigma70_r4_t2"/>
</dbReference>
<dbReference type="SUPFAM" id="SSF88659">
    <property type="entry name" value="Sigma3 and sigma4 domains of RNA polymerase sigma factors"/>
    <property type="match status" value="1"/>
</dbReference>
<gene>
    <name evidence="7" type="ORF">D3H65_03630</name>
</gene>
<dbReference type="Gene3D" id="1.10.1740.10">
    <property type="match status" value="1"/>
</dbReference>
<proteinExistence type="inferred from homology"/>
<organism evidence="7 8">
    <name type="scientific">Paraflavitalea soli</name>
    <dbReference type="NCBI Taxonomy" id="2315862"/>
    <lineage>
        <taxon>Bacteria</taxon>
        <taxon>Pseudomonadati</taxon>
        <taxon>Bacteroidota</taxon>
        <taxon>Chitinophagia</taxon>
        <taxon>Chitinophagales</taxon>
        <taxon>Chitinophagaceae</taxon>
        <taxon>Paraflavitalea</taxon>
    </lineage>
</organism>
<dbReference type="GO" id="GO:0006352">
    <property type="term" value="P:DNA-templated transcription initiation"/>
    <property type="evidence" value="ECO:0007669"/>
    <property type="project" value="InterPro"/>
</dbReference>
<reference evidence="7 8" key="1">
    <citation type="submission" date="2018-09" db="EMBL/GenBank/DDBJ databases">
        <title>Genome sequencing of strain 6GH32-13.</title>
        <authorList>
            <person name="Weon H.-Y."/>
            <person name="Heo J."/>
            <person name="Kwon S.-W."/>
        </authorList>
    </citation>
    <scope>NUCLEOTIDE SEQUENCE [LARGE SCALE GENOMIC DNA]</scope>
    <source>
        <strain evidence="7 8">5GH32-13</strain>
    </source>
</reference>
<dbReference type="RefSeq" id="WP_119048954.1">
    <property type="nucleotide sequence ID" value="NZ_CP032157.1"/>
</dbReference>
<dbReference type="GO" id="GO:0003677">
    <property type="term" value="F:DNA binding"/>
    <property type="evidence" value="ECO:0007669"/>
    <property type="project" value="InterPro"/>
</dbReference>
<dbReference type="EMBL" id="CP032157">
    <property type="protein sequence ID" value="AXY73116.1"/>
    <property type="molecule type" value="Genomic_DNA"/>
</dbReference>
<dbReference type="AlphaFoldDB" id="A0A3B7MJ88"/>
<dbReference type="InterPro" id="IPR013325">
    <property type="entry name" value="RNA_pol_sigma_r2"/>
</dbReference>
<feature type="domain" description="RNA polymerase sigma factor 70 region 4 type 2" evidence="6">
    <location>
        <begin position="111"/>
        <end position="160"/>
    </location>
</feature>
<evidence type="ECO:0000256" key="2">
    <source>
        <dbReference type="ARBA" id="ARBA00023015"/>
    </source>
</evidence>
<dbReference type="NCBIfam" id="TIGR02985">
    <property type="entry name" value="Sig70_bacteroi1"/>
    <property type="match status" value="1"/>
</dbReference>
<name>A0A3B7MJ88_9BACT</name>
<dbReference type="SUPFAM" id="SSF88946">
    <property type="entry name" value="Sigma2 domain of RNA polymerase sigma factors"/>
    <property type="match status" value="1"/>
</dbReference>
<evidence type="ECO:0000313" key="8">
    <source>
        <dbReference type="Proteomes" id="UP000263900"/>
    </source>
</evidence>
<evidence type="ECO:0000256" key="1">
    <source>
        <dbReference type="ARBA" id="ARBA00010641"/>
    </source>
</evidence>
<dbReference type="InterPro" id="IPR036388">
    <property type="entry name" value="WH-like_DNA-bd_sf"/>
</dbReference>
<keyword evidence="3" id="KW-0731">Sigma factor</keyword>
<dbReference type="InterPro" id="IPR014284">
    <property type="entry name" value="RNA_pol_sigma-70_dom"/>
</dbReference>
<evidence type="ECO:0000256" key="3">
    <source>
        <dbReference type="ARBA" id="ARBA00023082"/>
    </source>
</evidence>
<keyword evidence="2" id="KW-0805">Transcription regulation</keyword>
<evidence type="ECO:0000259" key="6">
    <source>
        <dbReference type="Pfam" id="PF08281"/>
    </source>
</evidence>
<sequence>MAAAFTITEYELMFRQHYRFLCLVAFRIVRDQAAAEDIVQDFYLRLWQRRMEVGEINAFQAYATRAVKNGAISFLRKQQTLSDEALSAIPDDANPLEEKELFISSASMTAKVMEVVEQLPAERKKIFLLHVMDRLSYTQIAEQNNISVNTVKTQMKKAYAFVRERVSDDALGLILLAIWLR</sequence>
<evidence type="ECO:0000256" key="4">
    <source>
        <dbReference type="ARBA" id="ARBA00023163"/>
    </source>
</evidence>
<dbReference type="Proteomes" id="UP000263900">
    <property type="component" value="Chromosome"/>
</dbReference>
<feature type="domain" description="RNA polymerase sigma-70 region 2" evidence="5">
    <location>
        <begin position="13"/>
        <end position="79"/>
    </location>
</feature>
<protein>
    <submittedName>
        <fullName evidence="7">RNA polymerase sigma-70 factor</fullName>
    </submittedName>
</protein>
<keyword evidence="4" id="KW-0804">Transcription</keyword>
<dbReference type="Pfam" id="PF08281">
    <property type="entry name" value="Sigma70_r4_2"/>
    <property type="match status" value="1"/>
</dbReference>
<accession>A0A3B7MJ88</accession>
<dbReference type="Gene3D" id="1.10.10.10">
    <property type="entry name" value="Winged helix-like DNA-binding domain superfamily/Winged helix DNA-binding domain"/>
    <property type="match status" value="1"/>
</dbReference>
<dbReference type="InterPro" id="IPR013324">
    <property type="entry name" value="RNA_pol_sigma_r3/r4-like"/>
</dbReference>
<dbReference type="PANTHER" id="PTHR43133">
    <property type="entry name" value="RNA POLYMERASE ECF-TYPE SIGMA FACTO"/>
    <property type="match status" value="1"/>
</dbReference>
<dbReference type="OrthoDB" id="9772248at2"/>
<keyword evidence="8" id="KW-1185">Reference proteome</keyword>
<dbReference type="InterPro" id="IPR014327">
    <property type="entry name" value="RNA_pol_sigma70_bacteroid"/>
</dbReference>
<dbReference type="GO" id="GO:0016987">
    <property type="term" value="F:sigma factor activity"/>
    <property type="evidence" value="ECO:0007669"/>
    <property type="project" value="UniProtKB-KW"/>
</dbReference>
<dbReference type="KEGG" id="pseg:D3H65_03630"/>
<dbReference type="NCBIfam" id="TIGR02937">
    <property type="entry name" value="sigma70-ECF"/>
    <property type="match status" value="1"/>
</dbReference>
<dbReference type="InterPro" id="IPR007627">
    <property type="entry name" value="RNA_pol_sigma70_r2"/>
</dbReference>
<evidence type="ECO:0000259" key="5">
    <source>
        <dbReference type="Pfam" id="PF04542"/>
    </source>
</evidence>
<dbReference type="InterPro" id="IPR039425">
    <property type="entry name" value="RNA_pol_sigma-70-like"/>
</dbReference>
<evidence type="ECO:0000313" key="7">
    <source>
        <dbReference type="EMBL" id="AXY73116.1"/>
    </source>
</evidence>